<dbReference type="InterPro" id="IPR027417">
    <property type="entry name" value="P-loop_NTPase"/>
</dbReference>
<keyword evidence="5" id="KW-1185">Reference proteome</keyword>
<evidence type="ECO:0000256" key="2">
    <source>
        <dbReference type="SAM" id="MobiDB-lite"/>
    </source>
</evidence>
<comment type="caution">
    <text evidence="4">The sequence shown here is derived from an EMBL/GenBank/DDBJ whole genome shotgun (WGS) entry which is preliminary data.</text>
</comment>
<evidence type="ECO:0000256" key="1">
    <source>
        <dbReference type="ARBA" id="ARBA00022737"/>
    </source>
</evidence>
<gene>
    <name evidence="4" type="ORF">D9613_009739</name>
</gene>
<name>A0A8H4QXU5_9AGAR</name>
<dbReference type="EMBL" id="JAACJL010000017">
    <property type="protein sequence ID" value="KAF4618819.1"/>
    <property type="molecule type" value="Genomic_DNA"/>
</dbReference>
<dbReference type="PANTHER" id="PTHR10039">
    <property type="entry name" value="AMELOGENIN"/>
    <property type="match status" value="1"/>
</dbReference>
<dbReference type="Gene3D" id="3.40.50.300">
    <property type="entry name" value="P-loop containing nucleotide triphosphate hydrolases"/>
    <property type="match status" value="1"/>
</dbReference>
<feature type="domain" description="Nephrocystin 3-like N-terminal" evidence="3">
    <location>
        <begin position="110"/>
        <end position="284"/>
    </location>
</feature>
<reference evidence="4 5" key="1">
    <citation type="submission" date="2019-12" db="EMBL/GenBank/DDBJ databases">
        <authorList>
            <person name="Floudas D."/>
            <person name="Bentzer J."/>
            <person name="Ahren D."/>
            <person name="Johansson T."/>
            <person name="Persson P."/>
            <person name="Tunlid A."/>
        </authorList>
    </citation>
    <scope>NUCLEOTIDE SEQUENCE [LARGE SCALE GENOMIC DNA]</scope>
    <source>
        <strain evidence="4 5">CBS 102.39</strain>
    </source>
</reference>
<evidence type="ECO:0000313" key="4">
    <source>
        <dbReference type="EMBL" id="KAF4618819.1"/>
    </source>
</evidence>
<dbReference type="Proteomes" id="UP000521872">
    <property type="component" value="Unassembled WGS sequence"/>
</dbReference>
<organism evidence="4 5">
    <name type="scientific">Agrocybe pediades</name>
    <dbReference type="NCBI Taxonomy" id="84607"/>
    <lineage>
        <taxon>Eukaryota</taxon>
        <taxon>Fungi</taxon>
        <taxon>Dikarya</taxon>
        <taxon>Basidiomycota</taxon>
        <taxon>Agaricomycotina</taxon>
        <taxon>Agaricomycetes</taxon>
        <taxon>Agaricomycetidae</taxon>
        <taxon>Agaricales</taxon>
        <taxon>Agaricineae</taxon>
        <taxon>Strophariaceae</taxon>
        <taxon>Agrocybe</taxon>
    </lineage>
</organism>
<accession>A0A8H4QXU5</accession>
<evidence type="ECO:0000259" key="3">
    <source>
        <dbReference type="Pfam" id="PF24883"/>
    </source>
</evidence>
<dbReference type="AlphaFoldDB" id="A0A8H4QXU5"/>
<feature type="compositionally biased region" description="Polar residues" evidence="2">
    <location>
        <begin position="20"/>
        <end position="31"/>
    </location>
</feature>
<proteinExistence type="predicted"/>
<sequence>MQPHAALPFTFNSHPAAPFTMNTKTTPHPDPTSNIPLQPHYTVHFGGTFMNVMGNYNDYRGASKCKGGFEHLQDACTPSAFHNSGEGHVHPQCHPNTRISVIRSIMEGITGQRVFDDRGVTSTITTPRGDRFIFLTGPALAGKSAIASTIAGRCYDEGRLLASFFFRLADPRRNHSRQFFPTIAYQICLAIPQARGYIAAVIERDPLILRKSLSMQLDSLIINPLVHLMNVGMLDVTSGYYCIVIDGSDECVDKEKKARSELLEILVTGITRTNFPLVFFIASRPEYDITSVINSQNMANISRRLYLDEKYLPDADIRLYLHDSFSITKAKHPSGRSIHLDWPSDASLDDLVLKASGQFIYAATAVNPQGAGDVY</sequence>
<keyword evidence="1" id="KW-0677">Repeat</keyword>
<protein>
    <recommendedName>
        <fullName evidence="3">Nephrocystin 3-like N-terminal domain-containing protein</fullName>
    </recommendedName>
</protein>
<dbReference type="InterPro" id="IPR056884">
    <property type="entry name" value="NPHP3-like_N"/>
</dbReference>
<evidence type="ECO:0000313" key="5">
    <source>
        <dbReference type="Proteomes" id="UP000521872"/>
    </source>
</evidence>
<dbReference type="Pfam" id="PF24883">
    <property type="entry name" value="NPHP3_N"/>
    <property type="match status" value="1"/>
</dbReference>
<feature type="region of interest" description="Disordered" evidence="2">
    <location>
        <begin position="1"/>
        <end position="31"/>
    </location>
</feature>